<dbReference type="EMBL" id="JACEIK010004212">
    <property type="protein sequence ID" value="MCD9644633.1"/>
    <property type="molecule type" value="Genomic_DNA"/>
</dbReference>
<evidence type="ECO:0000256" key="2">
    <source>
        <dbReference type="ARBA" id="ARBA00022801"/>
    </source>
</evidence>
<dbReference type="InterPro" id="IPR000490">
    <property type="entry name" value="Glyco_hydro_17"/>
</dbReference>
<keyword evidence="3" id="KW-0326">Glycosidase</keyword>
<dbReference type="Proteomes" id="UP000823775">
    <property type="component" value="Unassembled WGS sequence"/>
</dbReference>
<protein>
    <submittedName>
        <fullName evidence="5">Uncharacterized protein</fullName>
    </submittedName>
</protein>
<evidence type="ECO:0000256" key="3">
    <source>
        <dbReference type="ARBA" id="ARBA00023295"/>
    </source>
</evidence>
<comment type="similarity">
    <text evidence="1 4">Belongs to the glycosyl hydrolase 17 family.</text>
</comment>
<organism evidence="5 6">
    <name type="scientific">Datura stramonium</name>
    <name type="common">Jimsonweed</name>
    <name type="synonym">Common thornapple</name>
    <dbReference type="NCBI Taxonomy" id="4076"/>
    <lineage>
        <taxon>Eukaryota</taxon>
        <taxon>Viridiplantae</taxon>
        <taxon>Streptophyta</taxon>
        <taxon>Embryophyta</taxon>
        <taxon>Tracheophyta</taxon>
        <taxon>Spermatophyta</taxon>
        <taxon>Magnoliopsida</taxon>
        <taxon>eudicotyledons</taxon>
        <taxon>Gunneridae</taxon>
        <taxon>Pentapetalae</taxon>
        <taxon>asterids</taxon>
        <taxon>lamiids</taxon>
        <taxon>Solanales</taxon>
        <taxon>Solanaceae</taxon>
        <taxon>Solanoideae</taxon>
        <taxon>Datureae</taxon>
        <taxon>Datura</taxon>
    </lineage>
</organism>
<evidence type="ECO:0000313" key="6">
    <source>
        <dbReference type="Proteomes" id="UP000823775"/>
    </source>
</evidence>
<evidence type="ECO:0000256" key="4">
    <source>
        <dbReference type="RuleBase" id="RU004335"/>
    </source>
</evidence>
<evidence type="ECO:0000256" key="1">
    <source>
        <dbReference type="ARBA" id="ARBA00008773"/>
    </source>
</evidence>
<sequence>MQQTYNRNVIKKFTAKPSPVGTPAKPGVVVPTLLFALYNENQKPGPVLIGLSLSHLVELVISTGLPFQPKKIQVTDLASSQASHFKDESKSNGSNWLSDATPSFLCIRIQHKNWIVYCGTCENCCFILTILLLLISPTALDLYSAVYKKRT</sequence>
<name>A0ABS8VEN2_DATST</name>
<keyword evidence="2" id="KW-0378">Hydrolase</keyword>
<comment type="caution">
    <text evidence="5">The sequence shown here is derived from an EMBL/GenBank/DDBJ whole genome shotgun (WGS) entry which is preliminary data.</text>
</comment>
<dbReference type="Gene3D" id="3.20.20.80">
    <property type="entry name" value="Glycosidases"/>
    <property type="match status" value="1"/>
</dbReference>
<reference evidence="5 6" key="1">
    <citation type="journal article" date="2021" name="BMC Genomics">
        <title>Datura genome reveals duplications of psychoactive alkaloid biosynthetic genes and high mutation rate following tissue culture.</title>
        <authorList>
            <person name="Rajewski A."/>
            <person name="Carter-House D."/>
            <person name="Stajich J."/>
            <person name="Litt A."/>
        </authorList>
    </citation>
    <scope>NUCLEOTIDE SEQUENCE [LARGE SCALE GENOMIC DNA]</scope>
    <source>
        <strain evidence="5">AR-01</strain>
    </source>
</reference>
<accession>A0ABS8VEN2</accession>
<keyword evidence="6" id="KW-1185">Reference proteome</keyword>
<proteinExistence type="inferred from homology"/>
<evidence type="ECO:0000313" key="5">
    <source>
        <dbReference type="EMBL" id="MCD9644633.1"/>
    </source>
</evidence>
<dbReference type="Pfam" id="PF00332">
    <property type="entry name" value="Glyco_hydro_17"/>
    <property type="match status" value="1"/>
</dbReference>
<gene>
    <name evidence="5" type="ORF">HAX54_033020</name>
</gene>